<protein>
    <submittedName>
        <fullName evidence="1">Uncharacterized protein</fullName>
    </submittedName>
</protein>
<sequence>MKIVSWDKAPQRSPKALALPVPRTQNQKSETRIQDLNLEVAAHKKTLNWRRGLGLQKATRSGRGESHVKQPEEDRTKAEAKLDGYEAKTQAIWDGIETLLNGIAACRKEIVKWTNSIDTIQCLQILRSLDYDALEAMPEERQNMRNLVNKILASKRERANGTEAR</sequence>
<dbReference type="GeneID" id="30071355"/>
<accession>W7MXZ8</accession>
<dbReference type="EMBL" id="DS022267">
    <property type="protein sequence ID" value="EWG55968.1"/>
    <property type="molecule type" value="Genomic_DNA"/>
</dbReference>
<keyword evidence="2" id="KW-1185">Reference proteome</keyword>
<name>W7MXZ8_GIBM7</name>
<evidence type="ECO:0000313" key="1">
    <source>
        <dbReference type="EMBL" id="EWG55968.1"/>
    </source>
</evidence>
<evidence type="ECO:0000313" key="2">
    <source>
        <dbReference type="Proteomes" id="UP000009096"/>
    </source>
</evidence>
<dbReference type="HOGENOM" id="CLU_1610887_0_0_1"/>
<dbReference type="VEuPathDB" id="FungiDB:FVEG_14071"/>
<gene>
    <name evidence="1" type="ORF">FVEG_14071</name>
</gene>
<dbReference type="Proteomes" id="UP000009096">
    <property type="component" value="Unassembled WGS sequence"/>
</dbReference>
<dbReference type="KEGG" id="fvr:FVEG_14071"/>
<dbReference type="AlphaFoldDB" id="W7MXZ8"/>
<dbReference type="RefSeq" id="XP_018762159.1">
    <property type="nucleotide sequence ID" value="XM_018903407.1"/>
</dbReference>
<reference evidence="2" key="1">
    <citation type="journal article" date="2007" name="Science">
        <title>The Fusarium graminearum genome reveals a link between localized polymorphism and pathogen specialization.</title>
        <authorList>
            <person name="Cuomo C.A."/>
            <person name="Gueldener U."/>
            <person name="Xu J.-R."/>
            <person name="Trail F."/>
            <person name="Turgeon B.G."/>
            <person name="Di Pietro A."/>
            <person name="Walton J.D."/>
            <person name="Ma L.-J."/>
            <person name="Baker S.E."/>
            <person name="Rep M."/>
            <person name="Adam G."/>
            <person name="Antoniw J."/>
            <person name="Baldwin T."/>
            <person name="Calvo S.E."/>
            <person name="Chang Y.-L."/>
            <person name="DeCaprio D."/>
            <person name="Gale L.R."/>
            <person name="Gnerre S."/>
            <person name="Goswami R.S."/>
            <person name="Hammond-Kosack K."/>
            <person name="Harris L.J."/>
            <person name="Hilburn K."/>
            <person name="Kennell J.C."/>
            <person name="Kroken S."/>
            <person name="Magnuson J.K."/>
            <person name="Mannhaupt G."/>
            <person name="Mauceli E.W."/>
            <person name="Mewes H.-W."/>
            <person name="Mitterbauer R."/>
            <person name="Muehlbauer G."/>
            <person name="Muensterkoetter M."/>
            <person name="Nelson D."/>
            <person name="O'Donnell K."/>
            <person name="Ouellet T."/>
            <person name="Qi W."/>
            <person name="Quesneville H."/>
            <person name="Roncero M.I.G."/>
            <person name="Seong K.-Y."/>
            <person name="Tetko I.V."/>
            <person name="Urban M."/>
            <person name="Waalwijk C."/>
            <person name="Ward T.J."/>
            <person name="Yao J."/>
            <person name="Birren B.W."/>
            <person name="Kistler H.C."/>
        </authorList>
    </citation>
    <scope>NUCLEOTIDE SEQUENCE [LARGE SCALE GENOMIC DNA]</scope>
    <source>
        <strain evidence="2">M3125 / FGSC 7600</strain>
    </source>
</reference>
<proteinExistence type="predicted"/>
<reference evidence="1 2" key="2">
    <citation type="journal article" date="2010" name="Nature">
        <title>Comparative genomics reveals mobile pathogenicity chromosomes in Fusarium.</title>
        <authorList>
            <person name="Ma L.J."/>
            <person name="van der Does H.C."/>
            <person name="Borkovich K.A."/>
            <person name="Coleman J.J."/>
            <person name="Daboussi M.J."/>
            <person name="Di Pietro A."/>
            <person name="Dufresne M."/>
            <person name="Freitag M."/>
            <person name="Grabherr M."/>
            <person name="Henrissat B."/>
            <person name="Houterman P.M."/>
            <person name="Kang S."/>
            <person name="Shim W.B."/>
            <person name="Woloshuk C."/>
            <person name="Xie X."/>
            <person name="Xu J.R."/>
            <person name="Antoniw J."/>
            <person name="Baker S.E."/>
            <person name="Bluhm B.H."/>
            <person name="Breakspear A."/>
            <person name="Brown D.W."/>
            <person name="Butchko R.A."/>
            <person name="Chapman S."/>
            <person name="Coulson R."/>
            <person name="Coutinho P.M."/>
            <person name="Danchin E.G."/>
            <person name="Diener A."/>
            <person name="Gale L.R."/>
            <person name="Gardiner D.M."/>
            <person name="Goff S."/>
            <person name="Hammond-Kosack K.E."/>
            <person name="Hilburn K."/>
            <person name="Hua-Van A."/>
            <person name="Jonkers W."/>
            <person name="Kazan K."/>
            <person name="Kodira C.D."/>
            <person name="Koehrsen M."/>
            <person name="Kumar L."/>
            <person name="Lee Y.H."/>
            <person name="Li L."/>
            <person name="Manners J.M."/>
            <person name="Miranda-Saavedra D."/>
            <person name="Mukherjee M."/>
            <person name="Park G."/>
            <person name="Park J."/>
            <person name="Park S.Y."/>
            <person name="Proctor R.H."/>
            <person name="Regev A."/>
            <person name="Ruiz-Roldan M.C."/>
            <person name="Sain D."/>
            <person name="Sakthikumar S."/>
            <person name="Sykes S."/>
            <person name="Schwartz D.C."/>
            <person name="Turgeon B.G."/>
            <person name="Wapinski I."/>
            <person name="Yoder O."/>
            <person name="Young S."/>
            <person name="Zeng Q."/>
            <person name="Zhou S."/>
            <person name="Galagan J."/>
            <person name="Cuomo C.A."/>
            <person name="Kistler H.C."/>
            <person name="Rep M."/>
        </authorList>
    </citation>
    <scope>NUCLEOTIDE SEQUENCE [LARGE SCALE GENOMIC DNA]</scope>
    <source>
        <strain evidence="2">M3125 / FGSC 7600</strain>
    </source>
</reference>
<organism evidence="1 2">
    <name type="scientific">Gibberella moniliformis (strain M3125 / FGSC 7600)</name>
    <name type="common">Maize ear and stalk rot fungus</name>
    <name type="synonym">Fusarium verticillioides</name>
    <dbReference type="NCBI Taxonomy" id="334819"/>
    <lineage>
        <taxon>Eukaryota</taxon>
        <taxon>Fungi</taxon>
        <taxon>Dikarya</taxon>
        <taxon>Ascomycota</taxon>
        <taxon>Pezizomycotina</taxon>
        <taxon>Sordariomycetes</taxon>
        <taxon>Hypocreomycetidae</taxon>
        <taxon>Hypocreales</taxon>
        <taxon>Nectriaceae</taxon>
        <taxon>Fusarium</taxon>
        <taxon>Fusarium fujikuroi species complex</taxon>
    </lineage>
</organism>